<evidence type="ECO:0000259" key="5">
    <source>
        <dbReference type="PROSITE" id="PS50011"/>
    </source>
</evidence>
<dbReference type="EMBL" id="CAJHUC010000872">
    <property type="protein sequence ID" value="CAD7698688.1"/>
    <property type="molecule type" value="Genomic_DNA"/>
</dbReference>
<evidence type="ECO:0000313" key="7">
    <source>
        <dbReference type="Proteomes" id="UP000708148"/>
    </source>
</evidence>
<dbReference type="InterPro" id="IPR001245">
    <property type="entry name" value="Ser-Thr/Tyr_kinase_cat_dom"/>
</dbReference>
<accession>A0A8S1IXR6</accession>
<evidence type="ECO:0000256" key="2">
    <source>
        <dbReference type="ARBA" id="ARBA00022840"/>
    </source>
</evidence>
<feature type="transmembrane region" description="Helical" evidence="3">
    <location>
        <begin position="71"/>
        <end position="91"/>
    </location>
</feature>
<dbReference type="Gene3D" id="1.10.510.10">
    <property type="entry name" value="Transferase(Phosphotransferase) domain 1"/>
    <property type="match status" value="1"/>
</dbReference>
<keyword evidence="2" id="KW-0067">ATP-binding</keyword>
<dbReference type="OrthoDB" id="540795at2759"/>
<comment type="caution">
    <text evidence="6">The sequence shown here is derived from an EMBL/GenBank/DDBJ whole genome shotgun (WGS) entry which is preliminary data.</text>
</comment>
<dbReference type="PANTHER" id="PTHR44329:SF298">
    <property type="entry name" value="MIXED LINEAGE KINASE DOMAIN-LIKE PROTEIN"/>
    <property type="match status" value="1"/>
</dbReference>
<keyword evidence="4" id="KW-0732">Signal</keyword>
<evidence type="ECO:0000256" key="1">
    <source>
        <dbReference type="ARBA" id="ARBA00022741"/>
    </source>
</evidence>
<dbReference type="GO" id="GO:0005524">
    <property type="term" value="F:ATP binding"/>
    <property type="evidence" value="ECO:0007669"/>
    <property type="project" value="UniProtKB-KW"/>
</dbReference>
<keyword evidence="3" id="KW-1133">Transmembrane helix</keyword>
<dbReference type="InterPro" id="IPR051681">
    <property type="entry name" value="Ser/Thr_Kinases-Pseudokinases"/>
</dbReference>
<feature type="signal peptide" evidence="4">
    <location>
        <begin position="1"/>
        <end position="24"/>
    </location>
</feature>
<feature type="domain" description="Protein kinase" evidence="5">
    <location>
        <begin position="166"/>
        <end position="417"/>
    </location>
</feature>
<keyword evidence="3" id="KW-0472">Membrane</keyword>
<keyword evidence="7" id="KW-1185">Reference proteome</keyword>
<evidence type="ECO:0000256" key="4">
    <source>
        <dbReference type="SAM" id="SignalP"/>
    </source>
</evidence>
<dbReference type="PANTHER" id="PTHR44329">
    <property type="entry name" value="SERINE/THREONINE-PROTEIN KINASE TNNI3K-RELATED"/>
    <property type="match status" value="1"/>
</dbReference>
<dbReference type="Proteomes" id="UP000708148">
    <property type="component" value="Unassembled WGS sequence"/>
</dbReference>
<dbReference type="AlphaFoldDB" id="A0A8S1IXR6"/>
<evidence type="ECO:0000256" key="3">
    <source>
        <dbReference type="SAM" id="Phobius"/>
    </source>
</evidence>
<dbReference type="Pfam" id="PF07714">
    <property type="entry name" value="PK_Tyr_Ser-Thr"/>
    <property type="match status" value="1"/>
</dbReference>
<protein>
    <recommendedName>
        <fullName evidence="5">Protein kinase domain-containing protein</fullName>
    </recommendedName>
</protein>
<dbReference type="PROSITE" id="PS50011">
    <property type="entry name" value="PROTEIN_KINASE_DOM"/>
    <property type="match status" value="1"/>
</dbReference>
<evidence type="ECO:0000313" key="6">
    <source>
        <dbReference type="EMBL" id="CAD7698688.1"/>
    </source>
</evidence>
<feature type="chain" id="PRO_5035910164" description="Protein kinase domain-containing protein" evidence="4">
    <location>
        <begin position="25"/>
        <end position="441"/>
    </location>
</feature>
<name>A0A8S1IXR6_9CHLO</name>
<dbReference type="Gene3D" id="3.30.200.20">
    <property type="entry name" value="Phosphorylase Kinase, domain 1"/>
    <property type="match status" value="1"/>
</dbReference>
<dbReference type="GO" id="GO:0004674">
    <property type="term" value="F:protein serine/threonine kinase activity"/>
    <property type="evidence" value="ECO:0007669"/>
    <property type="project" value="TreeGrafter"/>
</dbReference>
<dbReference type="SUPFAM" id="SSF56112">
    <property type="entry name" value="Protein kinase-like (PK-like)"/>
    <property type="match status" value="1"/>
</dbReference>
<keyword evidence="1" id="KW-0547">Nucleotide-binding</keyword>
<proteinExistence type="predicted"/>
<dbReference type="InterPro" id="IPR000719">
    <property type="entry name" value="Prot_kinase_dom"/>
</dbReference>
<reference evidence="6" key="1">
    <citation type="submission" date="2020-12" db="EMBL/GenBank/DDBJ databases">
        <authorList>
            <person name="Iha C."/>
        </authorList>
    </citation>
    <scope>NUCLEOTIDE SEQUENCE</scope>
</reference>
<organism evidence="6 7">
    <name type="scientific">Ostreobium quekettii</name>
    <dbReference type="NCBI Taxonomy" id="121088"/>
    <lineage>
        <taxon>Eukaryota</taxon>
        <taxon>Viridiplantae</taxon>
        <taxon>Chlorophyta</taxon>
        <taxon>core chlorophytes</taxon>
        <taxon>Ulvophyceae</taxon>
        <taxon>TCBD clade</taxon>
        <taxon>Bryopsidales</taxon>
        <taxon>Ostreobineae</taxon>
        <taxon>Ostreobiaceae</taxon>
        <taxon>Ostreobium</taxon>
    </lineage>
</organism>
<keyword evidence="3" id="KW-0812">Transmembrane</keyword>
<sequence>MRSPASVPWHAVAGMLALFLAAGAIFSGESLASAAEACCDDPKPAEASAQFEPREGPDGIQGEGNWRSIRLFVRTLVATLLLMVFTMMVIAEIRRPGILSSFYWKLVRREQRGGWKGKYSRKGYSGINLHAPADSHKRKELRPKSESAWRRNPPGAPILNIENAAALVGGWQSRGRRGAVREGVWFDKDGCAWKVAIKSPIDTKDKACVEAINKECSALTAMPHHPNIVWVVGGRIGDDPMIVEELMPMNLARLLSESGSDLTYHDILKIGLDIARGMCHLHEHGYAHIDMTPSSILLDEDRNAMLAGFSDTRYSSASTFHTASDGSQGHTVPECLPGNEKGNTEPMAHRLDAEKADTYSLGKLLSKCVTASLGVDEADAERLCPSSLWDFICWCVRPRPQDRPGCHQVMEELSGMLGENRSDADDWRARRLRAHILRASR</sequence>
<dbReference type="InterPro" id="IPR011009">
    <property type="entry name" value="Kinase-like_dom_sf"/>
</dbReference>
<gene>
    <name evidence="6" type="ORF">OSTQU699_LOCUS4049</name>
</gene>